<dbReference type="InterPro" id="IPR036736">
    <property type="entry name" value="ACP-like_sf"/>
</dbReference>
<name>A0A4Q7L596_9PSEU</name>
<dbReference type="InterPro" id="IPR009081">
    <property type="entry name" value="PP-bd_ACP"/>
</dbReference>
<feature type="domain" description="Carrier" evidence="1">
    <location>
        <begin position="6"/>
        <end position="85"/>
    </location>
</feature>
<dbReference type="SUPFAM" id="SSF47336">
    <property type="entry name" value="ACP-like"/>
    <property type="match status" value="1"/>
</dbReference>
<evidence type="ECO:0000259" key="1">
    <source>
        <dbReference type="PROSITE" id="PS50075"/>
    </source>
</evidence>
<comment type="caution">
    <text evidence="2">The sequence shown here is derived from an EMBL/GenBank/DDBJ whole genome shotgun (WGS) entry which is preliminary data.</text>
</comment>
<sequence length="89" mass="9419">MLTQTDVRSTVLSEINTILLDVLDESTEFSGGDELYELGINSLALARLLIQLEAATGVDPFASEEVAVSDIRSVDDLVAAYESARGGSA</sequence>
<keyword evidence="3" id="KW-1185">Reference proteome</keyword>
<evidence type="ECO:0000313" key="2">
    <source>
        <dbReference type="EMBL" id="RZS44444.1"/>
    </source>
</evidence>
<dbReference type="Gene3D" id="1.10.1200.10">
    <property type="entry name" value="ACP-like"/>
    <property type="match status" value="1"/>
</dbReference>
<dbReference type="EMBL" id="SGWQ01000001">
    <property type="protein sequence ID" value="RZS44444.1"/>
    <property type="molecule type" value="Genomic_DNA"/>
</dbReference>
<organism evidence="2 3">
    <name type="scientific">Herbihabitans rhizosphaerae</name>
    <dbReference type="NCBI Taxonomy" id="1872711"/>
    <lineage>
        <taxon>Bacteria</taxon>
        <taxon>Bacillati</taxon>
        <taxon>Actinomycetota</taxon>
        <taxon>Actinomycetes</taxon>
        <taxon>Pseudonocardiales</taxon>
        <taxon>Pseudonocardiaceae</taxon>
        <taxon>Herbihabitans</taxon>
    </lineage>
</organism>
<reference evidence="2 3" key="1">
    <citation type="submission" date="2019-02" db="EMBL/GenBank/DDBJ databases">
        <title>Genomic Encyclopedia of Type Strains, Phase IV (KMG-IV): sequencing the most valuable type-strain genomes for metagenomic binning, comparative biology and taxonomic classification.</title>
        <authorList>
            <person name="Goeker M."/>
        </authorList>
    </citation>
    <scope>NUCLEOTIDE SEQUENCE [LARGE SCALE GENOMIC DNA]</scope>
    <source>
        <strain evidence="2 3">DSM 101727</strain>
    </source>
</reference>
<evidence type="ECO:0000313" key="3">
    <source>
        <dbReference type="Proteomes" id="UP000294257"/>
    </source>
</evidence>
<dbReference type="AlphaFoldDB" id="A0A4Q7L596"/>
<dbReference type="PROSITE" id="PS50075">
    <property type="entry name" value="CARRIER"/>
    <property type="match status" value="1"/>
</dbReference>
<dbReference type="OrthoDB" id="9030409at2"/>
<protein>
    <submittedName>
        <fullName evidence="2">Phosphopantetheine binding protein</fullName>
    </submittedName>
</protein>
<proteinExistence type="predicted"/>
<gene>
    <name evidence="2" type="ORF">EV193_101320</name>
</gene>
<dbReference type="Pfam" id="PF00550">
    <property type="entry name" value="PP-binding"/>
    <property type="match status" value="1"/>
</dbReference>
<accession>A0A4Q7L596</accession>
<dbReference type="Proteomes" id="UP000294257">
    <property type="component" value="Unassembled WGS sequence"/>
</dbReference>
<dbReference type="RefSeq" id="WP_130342126.1">
    <property type="nucleotide sequence ID" value="NZ_SGWQ01000001.1"/>
</dbReference>